<evidence type="ECO:0000313" key="8">
    <source>
        <dbReference type="EMBL" id="CAE6475396.1"/>
    </source>
</evidence>
<feature type="compositionally biased region" description="Low complexity" evidence="6">
    <location>
        <begin position="483"/>
        <end position="496"/>
    </location>
</feature>
<feature type="region of interest" description="Disordered" evidence="6">
    <location>
        <begin position="288"/>
        <end position="312"/>
    </location>
</feature>
<keyword evidence="3 5" id="KW-0863">Zinc-finger</keyword>
<feature type="region of interest" description="Disordered" evidence="6">
    <location>
        <begin position="162"/>
        <end position="253"/>
    </location>
</feature>
<dbReference type="Gene3D" id="3.30.160.60">
    <property type="entry name" value="Classic Zinc Finger"/>
    <property type="match status" value="2"/>
</dbReference>
<keyword evidence="4" id="KW-0862">Zinc</keyword>
<dbReference type="SMART" id="SM00355">
    <property type="entry name" value="ZnF_C2H2"/>
    <property type="match status" value="2"/>
</dbReference>
<dbReference type="InterPro" id="IPR036236">
    <property type="entry name" value="Znf_C2H2_sf"/>
</dbReference>
<dbReference type="EMBL" id="CAJMXA010002085">
    <property type="protein sequence ID" value="CAE6475396.1"/>
    <property type="molecule type" value="Genomic_DNA"/>
</dbReference>
<dbReference type="SUPFAM" id="SSF57667">
    <property type="entry name" value="beta-beta-alpha zinc fingers"/>
    <property type="match status" value="1"/>
</dbReference>
<dbReference type="Pfam" id="PF00096">
    <property type="entry name" value="zf-C2H2"/>
    <property type="match status" value="1"/>
</dbReference>
<evidence type="ECO:0000256" key="3">
    <source>
        <dbReference type="ARBA" id="ARBA00022771"/>
    </source>
</evidence>
<feature type="compositionally biased region" description="Polar residues" evidence="6">
    <location>
        <begin position="238"/>
        <end position="250"/>
    </location>
</feature>
<feature type="compositionally biased region" description="Basic and acidic residues" evidence="6">
    <location>
        <begin position="165"/>
        <end position="183"/>
    </location>
</feature>
<keyword evidence="1" id="KW-0479">Metal-binding</keyword>
<dbReference type="InterPro" id="IPR050329">
    <property type="entry name" value="GLI_C2H2-zinc-finger"/>
</dbReference>
<feature type="domain" description="C2H2-type" evidence="7">
    <location>
        <begin position="586"/>
        <end position="615"/>
    </location>
</feature>
<dbReference type="PROSITE" id="PS00028">
    <property type="entry name" value="ZINC_FINGER_C2H2_1"/>
    <property type="match status" value="1"/>
</dbReference>
<name>A0A8H3C5L7_9AGAM</name>
<feature type="domain" description="C2H2-type" evidence="7">
    <location>
        <begin position="616"/>
        <end position="637"/>
    </location>
</feature>
<dbReference type="GO" id="GO:0045944">
    <property type="term" value="P:positive regulation of transcription by RNA polymerase II"/>
    <property type="evidence" value="ECO:0007669"/>
    <property type="project" value="UniProtKB-ARBA"/>
</dbReference>
<evidence type="ECO:0000259" key="7">
    <source>
        <dbReference type="PROSITE" id="PS50157"/>
    </source>
</evidence>
<keyword evidence="2" id="KW-0677">Repeat</keyword>
<dbReference type="PANTHER" id="PTHR19818:SF139">
    <property type="entry name" value="PAIR-RULE PROTEIN ODD-PAIRED"/>
    <property type="match status" value="1"/>
</dbReference>
<evidence type="ECO:0000256" key="1">
    <source>
        <dbReference type="ARBA" id="ARBA00022723"/>
    </source>
</evidence>
<gene>
    <name evidence="8" type="ORF">RDB_LOCUS80576</name>
</gene>
<dbReference type="Proteomes" id="UP000663853">
    <property type="component" value="Unassembled WGS sequence"/>
</dbReference>
<comment type="caution">
    <text evidence="8">The sequence shown here is derived from an EMBL/GenBank/DDBJ whole genome shotgun (WGS) entry which is preliminary data.</text>
</comment>
<dbReference type="GO" id="GO:0008270">
    <property type="term" value="F:zinc ion binding"/>
    <property type="evidence" value="ECO:0007669"/>
    <property type="project" value="UniProtKB-KW"/>
</dbReference>
<reference evidence="8" key="1">
    <citation type="submission" date="2021-01" db="EMBL/GenBank/DDBJ databases">
        <authorList>
            <person name="Kaushik A."/>
        </authorList>
    </citation>
    <scope>NUCLEOTIDE SEQUENCE</scope>
    <source>
        <strain evidence="8">AG6-10EEA</strain>
    </source>
</reference>
<dbReference type="InterPro" id="IPR013087">
    <property type="entry name" value="Znf_C2H2_type"/>
</dbReference>
<dbReference type="AlphaFoldDB" id="A0A8H3C5L7"/>
<dbReference type="PROSITE" id="PS50157">
    <property type="entry name" value="ZINC_FINGER_C2H2_2"/>
    <property type="match status" value="2"/>
</dbReference>
<proteinExistence type="predicted"/>
<dbReference type="GO" id="GO:0005634">
    <property type="term" value="C:nucleus"/>
    <property type="evidence" value="ECO:0007669"/>
    <property type="project" value="UniProtKB-ARBA"/>
</dbReference>
<feature type="non-terminal residue" evidence="8">
    <location>
        <position position="1"/>
    </location>
</feature>
<evidence type="ECO:0000256" key="2">
    <source>
        <dbReference type="ARBA" id="ARBA00022737"/>
    </source>
</evidence>
<dbReference type="GO" id="GO:0000978">
    <property type="term" value="F:RNA polymerase II cis-regulatory region sequence-specific DNA binding"/>
    <property type="evidence" value="ECO:0007669"/>
    <property type="project" value="TreeGrafter"/>
</dbReference>
<feature type="region of interest" description="Disordered" evidence="6">
    <location>
        <begin position="438"/>
        <end position="496"/>
    </location>
</feature>
<evidence type="ECO:0000256" key="6">
    <source>
        <dbReference type="SAM" id="MobiDB-lite"/>
    </source>
</evidence>
<accession>A0A8H3C5L7</accession>
<organism evidence="8 9">
    <name type="scientific">Rhizoctonia solani</name>
    <dbReference type="NCBI Taxonomy" id="456999"/>
    <lineage>
        <taxon>Eukaryota</taxon>
        <taxon>Fungi</taxon>
        <taxon>Dikarya</taxon>
        <taxon>Basidiomycota</taxon>
        <taxon>Agaricomycotina</taxon>
        <taxon>Agaricomycetes</taxon>
        <taxon>Cantharellales</taxon>
        <taxon>Ceratobasidiaceae</taxon>
        <taxon>Rhizoctonia</taxon>
    </lineage>
</organism>
<feature type="compositionally biased region" description="Polar residues" evidence="6">
    <location>
        <begin position="185"/>
        <end position="204"/>
    </location>
</feature>
<evidence type="ECO:0000313" key="9">
    <source>
        <dbReference type="Proteomes" id="UP000663853"/>
    </source>
</evidence>
<protein>
    <recommendedName>
        <fullName evidence="7">C2H2-type domain-containing protein</fullName>
    </recommendedName>
</protein>
<dbReference type="GO" id="GO:0000981">
    <property type="term" value="F:DNA-binding transcription factor activity, RNA polymerase II-specific"/>
    <property type="evidence" value="ECO:0007669"/>
    <property type="project" value="TreeGrafter"/>
</dbReference>
<evidence type="ECO:0000256" key="5">
    <source>
        <dbReference type="PROSITE-ProRule" id="PRU00042"/>
    </source>
</evidence>
<dbReference type="PANTHER" id="PTHR19818">
    <property type="entry name" value="ZINC FINGER PROTEIN ZIC AND GLI"/>
    <property type="match status" value="1"/>
</dbReference>
<sequence>MAPLDSSVHSANYQRGVLIISPHPYTYLIGHAFSPKGPSGRLPHKEERRPPCVGLSPINVENNIKHPRNNGEQDELQHANTHLSYRLLRKNVAAPGDYPVQASAQSVNPMTLTIKTEPNSRNTPCSFFKTLSLDYWPPTRTPNHPNHEQDAGIIIKSEPGQHLIADPEPKPFDRKDSGEDKATVHGSSDTGKPQVDQISPSISDLQPCRDAHDRTPDESQIQTKISGAGGCSIPSPRDLTSTYRSPTNVVRPSAHNQRRIFPYPRFGFYPRLIVRPPRLGNRSLAQAPAPLLQDPQPPGDNDSGLPSHQDAPQSSRLYKSLYGLAQCLRSQAGVAVSSLNSTDASNAPVFNQAGPSGNSASSSNAAGVVNGSVNNLEQYSIPGAREITSVLLDLDLLDSESLVRLGAHCFDLAIQLGVANVGPSQNYIPDPVSVSPNAPIPLSSQPDQLGAHRGLPATQHSPIYGTQVRPQYHFPAPYPGGESPSQQPSASASASQLEIDMTHTGAFPGEESSFDHLNEHEGVLPNDIVPNQPTASSPGCNGVRSEVAPSPSFNGNIGQYFHNFQATGPGPELPPPGDVNQIPNPRTCPWRGCGKEFSRANLLKGHMFQHDGNRRFPCPFSNCGKAFVHPSGLSRHS</sequence>
<evidence type="ECO:0000256" key="4">
    <source>
        <dbReference type="ARBA" id="ARBA00022833"/>
    </source>
</evidence>
<feature type="compositionally biased region" description="Basic and acidic residues" evidence="6">
    <location>
        <begin position="207"/>
        <end position="217"/>
    </location>
</feature>